<name>A0A7Z7J080_XANCH</name>
<organism evidence="1 2">
    <name type="scientific">Xanthomonas campestris pv. phaseoli</name>
    <dbReference type="NCBI Taxonomy" id="317013"/>
    <lineage>
        <taxon>Bacteria</taxon>
        <taxon>Pseudomonadati</taxon>
        <taxon>Pseudomonadota</taxon>
        <taxon>Gammaproteobacteria</taxon>
        <taxon>Lysobacterales</taxon>
        <taxon>Lysobacteraceae</taxon>
        <taxon>Xanthomonas</taxon>
    </lineage>
</organism>
<dbReference type="Proteomes" id="UP000234345">
    <property type="component" value="Unassembled WGS sequence"/>
</dbReference>
<comment type="caution">
    <text evidence="1">The sequence shown here is derived from an EMBL/GenBank/DDBJ whole genome shotgun (WGS) entry which is preliminary data.</text>
</comment>
<accession>A0A7Z7J080</accession>
<sequence length="81" mass="8823">MRTMTTCTYDTNTVLGIALVAEDDWSGARYVPLADAPTERGEAAAPYLRQMHAVANSVPQGLVVSSRIVFIPKQWACLGLR</sequence>
<proteinExistence type="predicted"/>
<dbReference type="EMBL" id="OCZC01000056">
    <property type="protein sequence ID" value="SOO23725.1"/>
    <property type="molecule type" value="Genomic_DNA"/>
</dbReference>
<protein>
    <submittedName>
        <fullName evidence="1">Uncharacterized protein</fullName>
    </submittedName>
</protein>
<gene>
    <name evidence="1" type="ORF">XFF6991_30045</name>
</gene>
<evidence type="ECO:0000313" key="1">
    <source>
        <dbReference type="EMBL" id="SOO23725.1"/>
    </source>
</evidence>
<dbReference type="AlphaFoldDB" id="A0A7Z7J080"/>
<reference evidence="1 2" key="1">
    <citation type="submission" date="2017-10" db="EMBL/GenBank/DDBJ databases">
        <authorList>
            <person name="Regsiter A."/>
            <person name="William W."/>
        </authorList>
    </citation>
    <scope>NUCLEOTIDE SEQUENCE [LARGE SCALE GENOMIC DNA]</scope>
    <source>
        <strain evidence="1 2">CFBP6991</strain>
    </source>
</reference>
<evidence type="ECO:0000313" key="2">
    <source>
        <dbReference type="Proteomes" id="UP000234345"/>
    </source>
</evidence>